<keyword evidence="3" id="KW-1185">Reference proteome</keyword>
<dbReference type="InterPro" id="IPR052894">
    <property type="entry name" value="AsmA-related"/>
</dbReference>
<dbReference type="Proteomes" id="UP001207408">
    <property type="component" value="Unassembled WGS sequence"/>
</dbReference>
<dbReference type="GO" id="GO:0005886">
    <property type="term" value="C:plasma membrane"/>
    <property type="evidence" value="ECO:0007669"/>
    <property type="project" value="TreeGrafter"/>
</dbReference>
<gene>
    <name evidence="2" type="ORF">OM074_10930</name>
</gene>
<dbReference type="EMBL" id="JAPDPI010000020">
    <property type="protein sequence ID" value="MCW3806139.1"/>
    <property type="molecule type" value="Genomic_DNA"/>
</dbReference>
<evidence type="ECO:0000313" key="2">
    <source>
        <dbReference type="EMBL" id="MCW3806139.1"/>
    </source>
</evidence>
<keyword evidence="1" id="KW-0812">Transmembrane</keyword>
<dbReference type="GO" id="GO:0090313">
    <property type="term" value="P:regulation of protein targeting to membrane"/>
    <property type="evidence" value="ECO:0007669"/>
    <property type="project" value="TreeGrafter"/>
</dbReference>
<dbReference type="Pfam" id="PF05359">
    <property type="entry name" value="DUF748"/>
    <property type="match status" value="1"/>
</dbReference>
<keyword evidence="1" id="KW-0472">Membrane</keyword>
<evidence type="ECO:0000256" key="1">
    <source>
        <dbReference type="SAM" id="Phobius"/>
    </source>
</evidence>
<dbReference type="InterPro" id="IPR008023">
    <property type="entry name" value="DUF748"/>
</dbReference>
<dbReference type="PANTHER" id="PTHR30441:SF8">
    <property type="entry name" value="DUF748 DOMAIN-CONTAINING PROTEIN"/>
    <property type="match status" value="1"/>
</dbReference>
<keyword evidence="1" id="KW-1133">Transmembrane helix</keyword>
<evidence type="ECO:0000313" key="3">
    <source>
        <dbReference type="Proteomes" id="UP001207408"/>
    </source>
</evidence>
<reference evidence="2" key="1">
    <citation type="submission" date="2022-10" db="EMBL/GenBank/DDBJ databases">
        <authorList>
            <person name="Yu W.X."/>
        </authorList>
    </citation>
    <scope>NUCLEOTIDE SEQUENCE</scope>
    <source>
        <strain evidence="2">D04</strain>
    </source>
</reference>
<sequence>MKKFFKIFAIVIGLLLAVIIITPIALKGKIETIAKKEINKQLNAQVNWEKLSLSLLKNFPSLSVSMIDLSVAGTQQFEGDTLVLFKELLLSVDLLSAIGGNNIEVETILLDQPVIHARVLADSTANWDIMKTTEEAPVEETETSSGDFTISLNNFEIRNAQVAYDDATMDFNTSINGFNMLMNGDFSAESTDLNLNASIEKVDVAMEGIKYLNGLKVQLDAEMLADLNNMVFTFKENNLLLNRLNLAFDGSVTLLEEGYGLDVKLATKNTDFDAVLGLIPDAYINYIEGVKTKGLLALEAVTKGVYIDADNLPAFNLIFKVEQGHLQYPDLPKAIEDINIDLLVDNKGGSPDNTITEIKKFHFALGKNPFDASFLVKTPVSNATYKGGMYGKIDLASLKEAIPLDSFDIKGIIDANISVDGDMKTIEEEAYENIQANGILTLENFYYASKDLPQAVDIPSASMKFSPKAIILEKFDCNIGKSDFKLKGKVENYLPYVFKDETIKGVLTHHSNFVDVNEFLTAEEPVVESEEDTTELQTVEVPQNIDFEFISSFDRILYDKLTIRDAKGKIIVKDGAIKLDGMGMNLLEGRIIMAGQYNTRDIQKPFADFTFKATDIDLTKTAYSFSVIDSLMPIAKSSKGKISAKFNYNSLLDEHMSPVISSITGGGNLFSKAIEVSNSKVLNGMASLLNNDKYKKMKAEDIDVNFIMADGKIIVKPFQPKVFGKKLTVSGEQGFDQSLNYTIKTPVSRQDIAGALGFLGSGFSDSGSDYMVDVIIKGTAKDPKMSLDLSEATKQAEKEIGKEAEKVIKDVLEDENVKNAVDDFFKSLGKKKKK</sequence>
<dbReference type="PANTHER" id="PTHR30441">
    <property type="entry name" value="DUF748 DOMAIN-CONTAINING PROTEIN"/>
    <property type="match status" value="1"/>
</dbReference>
<proteinExistence type="predicted"/>
<dbReference type="AlphaFoldDB" id="A0AAE3SK32"/>
<dbReference type="RefSeq" id="WP_301199511.1">
    <property type="nucleotide sequence ID" value="NZ_JAPDPI010000020.1"/>
</dbReference>
<feature type="transmembrane region" description="Helical" evidence="1">
    <location>
        <begin position="7"/>
        <end position="26"/>
    </location>
</feature>
<protein>
    <submittedName>
        <fullName evidence="2">AsmA family protein</fullName>
    </submittedName>
</protein>
<name>A0AAE3SK32_9BACT</name>
<accession>A0AAE3SK32</accession>
<organism evidence="2 3">
    <name type="scientific">Plebeiibacterium marinum</name>
    <dbReference type="NCBI Taxonomy" id="2992111"/>
    <lineage>
        <taxon>Bacteria</taxon>
        <taxon>Pseudomonadati</taxon>
        <taxon>Bacteroidota</taxon>
        <taxon>Bacteroidia</taxon>
        <taxon>Marinilabiliales</taxon>
        <taxon>Marinilabiliaceae</taxon>
        <taxon>Plebeiibacterium</taxon>
    </lineage>
</organism>
<comment type="caution">
    <text evidence="2">The sequence shown here is derived from an EMBL/GenBank/DDBJ whole genome shotgun (WGS) entry which is preliminary data.</text>
</comment>